<dbReference type="PANTHER" id="PTHR30535">
    <property type="entry name" value="VITAMIN B12-BINDING PROTEIN"/>
    <property type="match status" value="1"/>
</dbReference>
<comment type="caution">
    <text evidence="2">The sequence shown here is derived from an EMBL/GenBank/DDBJ whole genome shotgun (WGS) entry which is preliminary data.</text>
</comment>
<reference evidence="2 3" key="1">
    <citation type="submission" date="2024-02" db="EMBL/GenBank/DDBJ databases">
        <title>Bacteria isolated from the canopy kelp, Nereocystis luetkeana.</title>
        <authorList>
            <person name="Pfister C.A."/>
            <person name="Younker I.T."/>
            <person name="Light S.H."/>
        </authorList>
    </citation>
    <scope>NUCLEOTIDE SEQUENCE [LARGE SCALE GENOMIC DNA]</scope>
    <source>
        <strain evidence="2 3">TI.1.05</strain>
    </source>
</reference>
<evidence type="ECO:0000259" key="1">
    <source>
        <dbReference type="PROSITE" id="PS50983"/>
    </source>
</evidence>
<dbReference type="InterPro" id="IPR050902">
    <property type="entry name" value="ABC_Transporter_SBP"/>
</dbReference>
<organism evidence="2 3">
    <name type="scientific">Psychromonas aquatilis</name>
    <dbReference type="NCBI Taxonomy" id="2005072"/>
    <lineage>
        <taxon>Bacteria</taxon>
        <taxon>Pseudomonadati</taxon>
        <taxon>Pseudomonadota</taxon>
        <taxon>Gammaproteobacteria</taxon>
        <taxon>Alteromonadales</taxon>
        <taxon>Psychromonadaceae</taxon>
        <taxon>Psychromonas</taxon>
    </lineage>
</organism>
<evidence type="ECO:0000313" key="2">
    <source>
        <dbReference type="EMBL" id="MEL0630193.1"/>
    </source>
</evidence>
<accession>A0ABU9GS89</accession>
<dbReference type="Gene3D" id="3.40.50.1980">
    <property type="entry name" value="Nitrogenase molybdenum iron protein domain"/>
    <property type="match status" value="2"/>
</dbReference>
<sequence>MNAFKLIFFALFLLLLIAFIQFKKDIFVLFEEGTGNFTTQISTGDFPKTLTDVTGITYTLTQPPKRIISATLATDHILSALVSQERIVGVSRYVDYPSLSNIVDFYAPSIRRTKTEIESILSLQPDLVFVASYSDPEAVRYLLRSDIAVVRLSEFKSFTDIINNIRLIADITDSKVKGQQVIDELENRIEFIKAQVKPYKKPRVLYYDLNGFSVGGNSLMNEAINISGGINVAENILPDGEHKISEELAISLQPDIIVMSQWIFNDNQQQQSPVDILKNKVAWANVPAIKNNKVYAVPGTWLRTVSQFRIKGVEAIAAMLHPEIKPYPRADQANQHNSSHEVIDVQ</sequence>
<proteinExistence type="predicted"/>
<feature type="domain" description="Fe/B12 periplasmic-binding" evidence="1">
    <location>
        <begin position="66"/>
        <end position="324"/>
    </location>
</feature>
<name>A0ABU9GS89_9GAMM</name>
<evidence type="ECO:0000313" key="3">
    <source>
        <dbReference type="Proteomes" id="UP001369082"/>
    </source>
</evidence>
<dbReference type="PANTHER" id="PTHR30535:SF34">
    <property type="entry name" value="MOLYBDATE-BINDING PROTEIN MOLA"/>
    <property type="match status" value="1"/>
</dbReference>
<gene>
    <name evidence="2" type="ORF">V6256_11310</name>
</gene>
<dbReference type="Proteomes" id="UP001369082">
    <property type="component" value="Unassembled WGS sequence"/>
</dbReference>
<dbReference type="Pfam" id="PF01497">
    <property type="entry name" value="Peripla_BP_2"/>
    <property type="match status" value="1"/>
</dbReference>
<keyword evidence="3" id="KW-1185">Reference proteome</keyword>
<dbReference type="RefSeq" id="WP_341598321.1">
    <property type="nucleotide sequence ID" value="NZ_JBAKAZ010000044.1"/>
</dbReference>
<dbReference type="EMBL" id="JBAKAZ010000044">
    <property type="protein sequence ID" value="MEL0630193.1"/>
    <property type="molecule type" value="Genomic_DNA"/>
</dbReference>
<dbReference type="SUPFAM" id="SSF53807">
    <property type="entry name" value="Helical backbone' metal receptor"/>
    <property type="match status" value="1"/>
</dbReference>
<dbReference type="InterPro" id="IPR002491">
    <property type="entry name" value="ABC_transptr_periplasmic_BD"/>
</dbReference>
<protein>
    <submittedName>
        <fullName evidence="2">ABC transporter substrate-binding protein</fullName>
    </submittedName>
</protein>
<dbReference type="PROSITE" id="PS50983">
    <property type="entry name" value="FE_B12_PBP"/>
    <property type="match status" value="1"/>
</dbReference>